<dbReference type="SMART" id="SM00774">
    <property type="entry name" value="WRKY"/>
    <property type="match status" value="1"/>
</dbReference>
<protein>
    <submittedName>
        <fullName evidence="8">Probable WRKY transcription factor 46</fullName>
    </submittedName>
</protein>
<feature type="domain" description="WRKY" evidence="6">
    <location>
        <begin position="107"/>
        <end position="170"/>
    </location>
</feature>
<reference evidence="7" key="1">
    <citation type="journal article" date="2014" name="Nat. Commun.">
        <title>The emerging biofuel crop Camelina sativa retains a highly undifferentiated hexaploid genome structure.</title>
        <authorList>
            <person name="Kagale S."/>
            <person name="Koh C."/>
            <person name="Nixon J."/>
            <person name="Bollina V."/>
            <person name="Clarke W.E."/>
            <person name="Tuteja R."/>
            <person name="Spillane C."/>
            <person name="Robinson S.J."/>
            <person name="Links M.G."/>
            <person name="Clarke C."/>
            <person name="Higgins E.E."/>
            <person name="Huebert T."/>
            <person name="Sharpe A.G."/>
            <person name="Parkin I.A."/>
        </authorList>
    </citation>
    <scope>NUCLEOTIDE SEQUENCE [LARGE SCALE GENOMIC DNA]</scope>
    <source>
        <strain evidence="7">cv. DH55</strain>
    </source>
</reference>
<evidence type="ECO:0000313" key="8">
    <source>
        <dbReference type="RefSeq" id="XP_010508028.1"/>
    </source>
</evidence>
<dbReference type="PROSITE" id="PS50811">
    <property type="entry name" value="WRKY"/>
    <property type="match status" value="1"/>
</dbReference>
<keyword evidence="7" id="KW-1185">Reference proteome</keyword>
<evidence type="ECO:0000256" key="1">
    <source>
        <dbReference type="ARBA" id="ARBA00004123"/>
    </source>
</evidence>
<keyword evidence="3" id="KW-0238">DNA-binding</keyword>
<dbReference type="InterPro" id="IPR044810">
    <property type="entry name" value="WRKY_plant"/>
</dbReference>
<keyword evidence="2" id="KW-0805">Transcription regulation</keyword>
<dbReference type="InterPro" id="IPR036576">
    <property type="entry name" value="WRKY_dom_sf"/>
</dbReference>
<evidence type="ECO:0000256" key="4">
    <source>
        <dbReference type="ARBA" id="ARBA00023163"/>
    </source>
</evidence>
<evidence type="ECO:0000259" key="6">
    <source>
        <dbReference type="PROSITE" id="PS50811"/>
    </source>
</evidence>
<evidence type="ECO:0000256" key="5">
    <source>
        <dbReference type="ARBA" id="ARBA00023242"/>
    </source>
</evidence>
<dbReference type="PANTHER" id="PTHR32096">
    <property type="entry name" value="WRKY TRANSCRIPTION FACTOR 30-RELATED-RELATED"/>
    <property type="match status" value="1"/>
</dbReference>
<dbReference type="InterPro" id="IPR003657">
    <property type="entry name" value="WRKY_dom"/>
</dbReference>
<dbReference type="PANTHER" id="PTHR32096:SF146">
    <property type="entry name" value="WRKY TRANSCRIPTION FACTOR 19-RELATED"/>
    <property type="match status" value="1"/>
</dbReference>
<dbReference type="GeneID" id="104784675"/>
<evidence type="ECO:0000256" key="2">
    <source>
        <dbReference type="ARBA" id="ARBA00023015"/>
    </source>
</evidence>
<evidence type="ECO:0000313" key="7">
    <source>
        <dbReference type="Proteomes" id="UP000694864"/>
    </source>
</evidence>
<reference evidence="8" key="2">
    <citation type="submission" date="2025-08" db="UniProtKB">
        <authorList>
            <consortium name="RefSeq"/>
        </authorList>
    </citation>
    <scope>IDENTIFICATION</scope>
    <source>
        <tissue evidence="8">Leaf</tissue>
    </source>
</reference>
<dbReference type="Gene3D" id="2.20.25.80">
    <property type="entry name" value="WRKY domain"/>
    <property type="match status" value="1"/>
</dbReference>
<name>A0ABM0YYS4_CAMSA</name>
<dbReference type="SUPFAM" id="SSF118290">
    <property type="entry name" value="WRKY DNA-binding domain"/>
    <property type="match status" value="1"/>
</dbReference>
<evidence type="ECO:0000256" key="3">
    <source>
        <dbReference type="ARBA" id="ARBA00023125"/>
    </source>
</evidence>
<comment type="subcellular location">
    <subcellularLocation>
        <location evidence="1">Nucleus</location>
    </subcellularLocation>
</comment>
<accession>A0ABM0YYS4</accession>
<dbReference type="Proteomes" id="UP000694864">
    <property type="component" value="Chromosome 5"/>
</dbReference>
<keyword evidence="4" id="KW-0804">Transcription</keyword>
<gene>
    <name evidence="8" type="primary">LOC104784675</name>
</gene>
<dbReference type="Pfam" id="PF03106">
    <property type="entry name" value="WRKY"/>
    <property type="match status" value="1"/>
</dbReference>
<sequence length="301" mass="34448">MQKMMMEEKLVISELELGKDLANRLMSNLKHTSSSSSSADSNKTLISEILRVYQNAIFMLSLNEHKNTLKRRSPEIDNDKDSKIMFKKRKTSDKKTEKVKVFVTTGQENGSIEDGHCWRKYGQKEIHGSKNPRAYYRCTHRFTQNCVAVKQVQKSDTDPSVYEVKYLGNHTCNNIITSPKSTNMNFSVSMFEEGRNRVNVTEKSEDMMKPKKSEEAMMINLEDLENKKNIFRTFSFLNHEFENGEWKSNLFLGELSPATSGSGITSEIVTAPASLKNSETADSYFSSLDNIIDQDWLWSAL</sequence>
<keyword evidence="5" id="KW-0539">Nucleus</keyword>
<dbReference type="RefSeq" id="XP_010508028.1">
    <property type="nucleotide sequence ID" value="XM_010509726.2"/>
</dbReference>
<organism evidence="7 8">
    <name type="scientific">Camelina sativa</name>
    <name type="common">False flax</name>
    <name type="synonym">Myagrum sativum</name>
    <dbReference type="NCBI Taxonomy" id="90675"/>
    <lineage>
        <taxon>Eukaryota</taxon>
        <taxon>Viridiplantae</taxon>
        <taxon>Streptophyta</taxon>
        <taxon>Embryophyta</taxon>
        <taxon>Tracheophyta</taxon>
        <taxon>Spermatophyta</taxon>
        <taxon>Magnoliopsida</taxon>
        <taxon>eudicotyledons</taxon>
        <taxon>Gunneridae</taxon>
        <taxon>Pentapetalae</taxon>
        <taxon>rosids</taxon>
        <taxon>malvids</taxon>
        <taxon>Brassicales</taxon>
        <taxon>Brassicaceae</taxon>
        <taxon>Camelineae</taxon>
        <taxon>Camelina</taxon>
    </lineage>
</organism>
<proteinExistence type="predicted"/>